<protein>
    <submittedName>
        <fullName evidence="1">Uncharacterized protein</fullName>
    </submittedName>
</protein>
<organism evidence="1 2">
    <name type="scientific">Obba rivulosa</name>
    <dbReference type="NCBI Taxonomy" id="1052685"/>
    <lineage>
        <taxon>Eukaryota</taxon>
        <taxon>Fungi</taxon>
        <taxon>Dikarya</taxon>
        <taxon>Basidiomycota</taxon>
        <taxon>Agaricomycotina</taxon>
        <taxon>Agaricomycetes</taxon>
        <taxon>Polyporales</taxon>
        <taxon>Gelatoporiaceae</taxon>
        <taxon>Obba</taxon>
    </lineage>
</organism>
<accession>A0A8E2DK76</accession>
<evidence type="ECO:0000313" key="2">
    <source>
        <dbReference type="Proteomes" id="UP000250043"/>
    </source>
</evidence>
<name>A0A8E2DK76_9APHY</name>
<keyword evidence="2" id="KW-1185">Reference proteome</keyword>
<sequence>MSTGQIVADAVPVTETSALPVPRRSWQHLTSILEISYSLASNSENQHPFRCSGNRWQRALSNLIKFGCEILWNCVAGGNCITWILPPNCVLSHAAGLLFRSTSTKSHATWGFASSGDVNKTHGGGGFRSSAQDMWPTAPRVPMNMGRRSH</sequence>
<dbReference type="AlphaFoldDB" id="A0A8E2DK76"/>
<proteinExistence type="predicted"/>
<reference evidence="1 2" key="1">
    <citation type="submission" date="2016-07" db="EMBL/GenBank/DDBJ databases">
        <title>Draft genome of the white-rot fungus Obba rivulosa 3A-2.</title>
        <authorList>
            <consortium name="DOE Joint Genome Institute"/>
            <person name="Miettinen O."/>
            <person name="Riley R."/>
            <person name="Acob R."/>
            <person name="Barry K."/>
            <person name="Cullen D."/>
            <person name="De Vries R."/>
            <person name="Hainaut M."/>
            <person name="Hatakka A."/>
            <person name="Henrissat B."/>
            <person name="Hilden K."/>
            <person name="Kuo R."/>
            <person name="Labutti K."/>
            <person name="Lipzen A."/>
            <person name="Makela M.R."/>
            <person name="Sandor L."/>
            <person name="Spatafora J.W."/>
            <person name="Grigoriev I.V."/>
            <person name="Hibbett D.S."/>
        </authorList>
    </citation>
    <scope>NUCLEOTIDE SEQUENCE [LARGE SCALE GENOMIC DNA]</scope>
    <source>
        <strain evidence="1 2">3A-2</strain>
    </source>
</reference>
<dbReference type="EMBL" id="KV722449">
    <property type="protein sequence ID" value="OCH88584.1"/>
    <property type="molecule type" value="Genomic_DNA"/>
</dbReference>
<gene>
    <name evidence="1" type="ORF">OBBRIDRAFT_81852</name>
</gene>
<evidence type="ECO:0000313" key="1">
    <source>
        <dbReference type="EMBL" id="OCH88584.1"/>
    </source>
</evidence>
<dbReference type="Proteomes" id="UP000250043">
    <property type="component" value="Unassembled WGS sequence"/>
</dbReference>